<sequence length="105" mass="11354">MVDLLGAVASMTQLIIENSTKNMAYDILAGEIPIAEEGDVIRVSIAVRNDGQGAGDIFYKIIDRDTSEELASKTQTLPEGSSLTDYPLIGYMPNHDWNLSAQAGH</sequence>
<protein>
    <submittedName>
        <fullName evidence="1">Uncharacterized protein</fullName>
    </submittedName>
</protein>
<accession>A0A235BXL4</accession>
<dbReference type="AlphaFoldDB" id="A0A235BXL4"/>
<organism evidence="1 2">
    <name type="scientific">candidate division WOR-3 bacterium JGI_Cruoil_03_51_56</name>
    <dbReference type="NCBI Taxonomy" id="1973747"/>
    <lineage>
        <taxon>Bacteria</taxon>
        <taxon>Bacteria division WOR-3</taxon>
    </lineage>
</organism>
<proteinExistence type="predicted"/>
<dbReference type="Proteomes" id="UP000215559">
    <property type="component" value="Unassembled WGS sequence"/>
</dbReference>
<comment type="caution">
    <text evidence="1">The sequence shown here is derived from an EMBL/GenBank/DDBJ whole genome shotgun (WGS) entry which is preliminary data.</text>
</comment>
<gene>
    <name evidence="1" type="ORF">CH330_01460</name>
</gene>
<dbReference type="EMBL" id="NOZP01000031">
    <property type="protein sequence ID" value="OYD16964.1"/>
    <property type="molecule type" value="Genomic_DNA"/>
</dbReference>
<name>A0A235BXL4_UNCW3</name>
<evidence type="ECO:0000313" key="2">
    <source>
        <dbReference type="Proteomes" id="UP000215559"/>
    </source>
</evidence>
<evidence type="ECO:0000313" key="1">
    <source>
        <dbReference type="EMBL" id="OYD16964.1"/>
    </source>
</evidence>
<reference evidence="1 2" key="1">
    <citation type="submission" date="2017-07" db="EMBL/GenBank/DDBJ databases">
        <title>Recovery of genomes from metagenomes via a dereplication, aggregation, and scoring strategy.</title>
        <authorList>
            <person name="Sieber C.M."/>
            <person name="Probst A.J."/>
            <person name="Sharrar A."/>
            <person name="Thomas B.C."/>
            <person name="Hess M."/>
            <person name="Tringe S.G."/>
            <person name="Banfield J.F."/>
        </authorList>
    </citation>
    <scope>NUCLEOTIDE SEQUENCE [LARGE SCALE GENOMIC DNA]</scope>
    <source>
        <strain evidence="1">JGI_Cruoil_03_51_56</strain>
    </source>
</reference>